<dbReference type="EMBL" id="CP058627">
    <property type="protein sequence ID" value="QLG88173.1"/>
    <property type="molecule type" value="Genomic_DNA"/>
</dbReference>
<protein>
    <submittedName>
        <fullName evidence="1">Uncharacterized protein</fullName>
    </submittedName>
</protein>
<gene>
    <name evidence="1" type="ORF">HQ393_07875</name>
</gene>
<dbReference type="Proteomes" id="UP000509597">
    <property type="component" value="Chromosome"/>
</dbReference>
<organism evidence="1 2">
    <name type="scientific">Chitinibacter bivalviorum</name>
    <dbReference type="NCBI Taxonomy" id="2739434"/>
    <lineage>
        <taxon>Bacteria</taxon>
        <taxon>Pseudomonadati</taxon>
        <taxon>Pseudomonadota</taxon>
        <taxon>Betaproteobacteria</taxon>
        <taxon>Neisseriales</taxon>
        <taxon>Chitinibacteraceae</taxon>
        <taxon>Chitinibacter</taxon>
    </lineage>
</organism>
<dbReference type="AlphaFoldDB" id="A0A7H9BHG5"/>
<accession>A0A7H9BHG5</accession>
<evidence type="ECO:0000313" key="2">
    <source>
        <dbReference type="Proteomes" id="UP000509597"/>
    </source>
</evidence>
<proteinExistence type="predicted"/>
<dbReference type="RefSeq" id="WP_179358252.1">
    <property type="nucleotide sequence ID" value="NZ_CP058627.1"/>
</dbReference>
<sequence length="239" mass="26194">MSRYDLSGWNVEGLRFTFFHLENASLSPDGLWKKLTKQQNPSVLHPPAAPVHMAFGPSADGSKNVAVQFALPTRIDIAIQPSSPSVEGLLSIGSYDQSIADLRAMLQCINDELSSGALRYAVGIVFSRKEADNCAASKALSTLINYEIPDGSQDFNFQINKPIWADDSGQINRILRCAIGQIQNIAFDTSGPASIVNELVAQVEWDINSDAMNKNPIHNPLRLIDCIFEQLDECIRGGF</sequence>
<reference evidence="1 2" key="1">
    <citation type="submission" date="2020-07" db="EMBL/GenBank/DDBJ databases">
        <title>Complete genome sequence of Chitinibacter sp. 2T18.</title>
        <authorList>
            <person name="Bae J.-W."/>
            <person name="Choi J.-W."/>
        </authorList>
    </citation>
    <scope>NUCLEOTIDE SEQUENCE [LARGE SCALE GENOMIC DNA]</scope>
    <source>
        <strain evidence="1 2">2T18</strain>
    </source>
</reference>
<name>A0A7H9BHG5_9NEIS</name>
<keyword evidence="2" id="KW-1185">Reference proteome</keyword>
<evidence type="ECO:0000313" key="1">
    <source>
        <dbReference type="EMBL" id="QLG88173.1"/>
    </source>
</evidence>
<dbReference type="KEGG" id="chiz:HQ393_07875"/>